<dbReference type="EMBL" id="QAOQ01000004">
    <property type="protein sequence ID" value="PTQ96769.1"/>
    <property type="molecule type" value="Genomic_DNA"/>
</dbReference>
<dbReference type="AlphaFoldDB" id="A0A2T5J9T0"/>
<evidence type="ECO:0000313" key="2">
    <source>
        <dbReference type="Proteomes" id="UP000244168"/>
    </source>
</evidence>
<proteinExistence type="predicted"/>
<name>A0A2T5J9T0_9SPHI</name>
<comment type="caution">
    <text evidence="1">The sequence shown here is derived from an EMBL/GenBank/DDBJ whole genome shotgun (WGS) entry which is preliminary data.</text>
</comment>
<reference evidence="1 2" key="1">
    <citation type="submission" date="2018-04" db="EMBL/GenBank/DDBJ databases">
        <title>Genomic Encyclopedia of Archaeal and Bacterial Type Strains, Phase II (KMG-II): from individual species to whole genera.</title>
        <authorList>
            <person name="Goeker M."/>
        </authorList>
    </citation>
    <scope>NUCLEOTIDE SEQUENCE [LARGE SCALE GENOMIC DNA]</scope>
    <source>
        <strain evidence="1 2">DSM 26809</strain>
    </source>
</reference>
<sequence length="133" mass="15591">MLIQDIDCKYASLFIGRSEDGYYLNLLFCDENNHGLFFDGSYFTYVQEVNIPSDYLKADFPWDRGNYPIESIKIDDDFSHLIYFTGGDIWKIEIMPLGYNGRLLQVLSPYNVNELSEDIEEYFKDFADCNIKT</sequence>
<keyword evidence="2" id="KW-1185">Reference proteome</keyword>
<gene>
    <name evidence="1" type="ORF">C8P68_104258</name>
</gene>
<organism evidence="1 2">
    <name type="scientific">Mucilaginibacter yixingensis</name>
    <dbReference type="NCBI Taxonomy" id="1295612"/>
    <lineage>
        <taxon>Bacteria</taxon>
        <taxon>Pseudomonadati</taxon>
        <taxon>Bacteroidota</taxon>
        <taxon>Sphingobacteriia</taxon>
        <taxon>Sphingobacteriales</taxon>
        <taxon>Sphingobacteriaceae</taxon>
        <taxon>Mucilaginibacter</taxon>
    </lineage>
</organism>
<dbReference type="Proteomes" id="UP000244168">
    <property type="component" value="Unassembled WGS sequence"/>
</dbReference>
<protein>
    <submittedName>
        <fullName evidence="1">Uncharacterized protein</fullName>
    </submittedName>
</protein>
<evidence type="ECO:0000313" key="1">
    <source>
        <dbReference type="EMBL" id="PTQ96769.1"/>
    </source>
</evidence>
<accession>A0A2T5J9T0</accession>